<proteinExistence type="predicted"/>
<dbReference type="KEGG" id="lez:GLE_3461"/>
<evidence type="ECO:0000313" key="1">
    <source>
        <dbReference type="EMBL" id="ALN58806.1"/>
    </source>
</evidence>
<gene>
    <name evidence="1" type="ORF">GLE_3461</name>
</gene>
<dbReference type="PATRIC" id="fig|69.6.peg.3409"/>
<name>A0A0S2DJN6_LYSEN</name>
<reference evidence="1 2" key="1">
    <citation type="submission" date="2015-11" db="EMBL/GenBank/DDBJ databases">
        <title>Genome sequences of Lysobacter enzymogenes strain C3 and Lysobacter antibioticus ATCC 29479.</title>
        <authorList>
            <person name="Kobayashi D.Y."/>
        </authorList>
    </citation>
    <scope>NUCLEOTIDE SEQUENCE [LARGE SCALE GENOMIC DNA]</scope>
    <source>
        <strain evidence="1 2">C3</strain>
    </source>
</reference>
<organism evidence="1 2">
    <name type="scientific">Lysobacter enzymogenes</name>
    <dbReference type="NCBI Taxonomy" id="69"/>
    <lineage>
        <taxon>Bacteria</taxon>
        <taxon>Pseudomonadati</taxon>
        <taxon>Pseudomonadota</taxon>
        <taxon>Gammaproteobacteria</taxon>
        <taxon>Lysobacterales</taxon>
        <taxon>Lysobacteraceae</taxon>
        <taxon>Lysobacter</taxon>
    </lineage>
</organism>
<accession>A0A0S2DJN6</accession>
<dbReference type="Proteomes" id="UP000061569">
    <property type="component" value="Chromosome"/>
</dbReference>
<dbReference type="AlphaFoldDB" id="A0A0S2DJN6"/>
<evidence type="ECO:0000313" key="2">
    <source>
        <dbReference type="Proteomes" id="UP000061569"/>
    </source>
</evidence>
<sequence length="105" mass="12440">MNRQPVGWLDITVYWDFYDFPRYILARDGLGLYWIFEGSFDDEADEYRDHFIMKCVGLHRDEALRQFEGRVAIPLGVDRSGYERVALTEVAFDESRRKRIRIGTA</sequence>
<protein>
    <submittedName>
        <fullName evidence="1">Uncharacterized protein</fullName>
    </submittedName>
</protein>
<dbReference type="OrthoDB" id="6041641at2"/>
<dbReference type="EMBL" id="CP013140">
    <property type="protein sequence ID" value="ALN58806.1"/>
    <property type="molecule type" value="Genomic_DNA"/>
</dbReference>